<evidence type="ECO:0000313" key="10">
    <source>
        <dbReference type="Proteomes" id="UP000284277"/>
    </source>
</evidence>
<gene>
    <name evidence="9" type="ORF">BET01_12725</name>
</gene>
<dbReference type="PROSITE" id="PS50928">
    <property type="entry name" value="ABC_TM1"/>
    <property type="match status" value="1"/>
</dbReference>
<proteinExistence type="inferred from homology"/>
<evidence type="ECO:0000256" key="1">
    <source>
        <dbReference type="ARBA" id="ARBA00004651"/>
    </source>
</evidence>
<feature type="transmembrane region" description="Helical" evidence="7">
    <location>
        <begin position="139"/>
        <end position="161"/>
    </location>
</feature>
<feature type="transmembrane region" description="Helical" evidence="7">
    <location>
        <begin position="240"/>
        <end position="260"/>
    </location>
</feature>
<name>A0A419T964_9FIRM</name>
<reference evidence="9 10" key="1">
    <citation type="submission" date="2016-08" db="EMBL/GenBank/DDBJ databases">
        <title>A new outlook on sporulation: Clostridium algidixylanolyticum.</title>
        <authorList>
            <person name="Poppleton D.I."/>
            <person name="Gribaldo S."/>
        </authorList>
    </citation>
    <scope>NUCLEOTIDE SEQUENCE [LARGE SCALE GENOMIC DNA]</scope>
    <source>
        <strain evidence="9 10">SPL73</strain>
    </source>
</reference>
<evidence type="ECO:0000313" key="9">
    <source>
        <dbReference type="EMBL" id="RKD34018.1"/>
    </source>
</evidence>
<feature type="transmembrane region" description="Helical" evidence="7">
    <location>
        <begin position="77"/>
        <end position="97"/>
    </location>
</feature>
<keyword evidence="3" id="KW-1003">Cell membrane</keyword>
<keyword evidence="4 7" id="KW-0812">Transmembrane</keyword>
<accession>A0A419T964</accession>
<dbReference type="Pfam" id="PF00528">
    <property type="entry name" value="BPD_transp_1"/>
    <property type="match status" value="1"/>
</dbReference>
<feature type="transmembrane region" description="Helical" evidence="7">
    <location>
        <begin position="12"/>
        <end position="33"/>
    </location>
</feature>
<keyword evidence="5 7" id="KW-1133">Transmembrane helix</keyword>
<keyword evidence="6 7" id="KW-0472">Membrane</keyword>
<evidence type="ECO:0000259" key="8">
    <source>
        <dbReference type="PROSITE" id="PS50928"/>
    </source>
</evidence>
<protein>
    <submittedName>
        <fullName evidence="9">ABC transporter permease</fullName>
    </submittedName>
</protein>
<dbReference type="Gene3D" id="1.10.3720.10">
    <property type="entry name" value="MetI-like"/>
    <property type="match status" value="1"/>
</dbReference>
<evidence type="ECO:0000256" key="3">
    <source>
        <dbReference type="ARBA" id="ARBA00022475"/>
    </source>
</evidence>
<comment type="subcellular location">
    <subcellularLocation>
        <location evidence="1 7">Cell membrane</location>
        <topology evidence="1 7">Multi-pass membrane protein</topology>
    </subcellularLocation>
</comment>
<evidence type="ECO:0000256" key="2">
    <source>
        <dbReference type="ARBA" id="ARBA00022448"/>
    </source>
</evidence>
<sequence>MMKAKKQAASIAANAGAWLITAISLVPFLLILLNSFKDSLGASEMNLKLPGLPLQLTNFLVVVEKGKLLTSFFNSCIYSVASVFLCTVFASMASYVFSRNRSKINRILYLYMVLGITMPVNYVALTKVMMLFHLNNSRLGIVLLYTAMQLPFSIFLIHGFVAKLPVELDEAAVIDGCSPMRLFVSVILPLLKPAIATVVVLTFLNTWNEFVSPLYFLSSSTKWPMTLSVYNFFGMYFKDWNLVCADIFLTSLPVILVYLLGQKYIVSGMTAGAVKG</sequence>
<dbReference type="PANTHER" id="PTHR43744:SF8">
    <property type="entry name" value="SN-GLYCEROL-3-PHOSPHATE TRANSPORT SYSTEM PERMEASE PROTEIN UGPE"/>
    <property type="match status" value="1"/>
</dbReference>
<comment type="similarity">
    <text evidence="7">Belongs to the binding-protein-dependent transport system permease family.</text>
</comment>
<evidence type="ECO:0000256" key="5">
    <source>
        <dbReference type="ARBA" id="ARBA00022989"/>
    </source>
</evidence>
<evidence type="ECO:0000256" key="6">
    <source>
        <dbReference type="ARBA" id="ARBA00023136"/>
    </source>
</evidence>
<dbReference type="CDD" id="cd06261">
    <property type="entry name" value="TM_PBP2"/>
    <property type="match status" value="1"/>
</dbReference>
<feature type="transmembrane region" description="Helical" evidence="7">
    <location>
        <begin position="109"/>
        <end position="133"/>
    </location>
</feature>
<dbReference type="PANTHER" id="PTHR43744">
    <property type="entry name" value="ABC TRANSPORTER PERMEASE PROTEIN MG189-RELATED-RELATED"/>
    <property type="match status" value="1"/>
</dbReference>
<evidence type="ECO:0000256" key="4">
    <source>
        <dbReference type="ARBA" id="ARBA00022692"/>
    </source>
</evidence>
<dbReference type="InterPro" id="IPR000515">
    <property type="entry name" value="MetI-like"/>
</dbReference>
<dbReference type="InterPro" id="IPR035906">
    <property type="entry name" value="MetI-like_sf"/>
</dbReference>
<dbReference type="Proteomes" id="UP000284277">
    <property type="component" value="Unassembled WGS sequence"/>
</dbReference>
<feature type="transmembrane region" description="Helical" evidence="7">
    <location>
        <begin position="182"/>
        <end position="204"/>
    </location>
</feature>
<dbReference type="EMBL" id="MCIA01000003">
    <property type="protein sequence ID" value="RKD34018.1"/>
    <property type="molecule type" value="Genomic_DNA"/>
</dbReference>
<keyword evidence="2 7" id="KW-0813">Transport</keyword>
<dbReference type="GO" id="GO:0005886">
    <property type="term" value="C:plasma membrane"/>
    <property type="evidence" value="ECO:0007669"/>
    <property type="project" value="UniProtKB-SubCell"/>
</dbReference>
<comment type="caution">
    <text evidence="9">The sequence shown here is derived from an EMBL/GenBank/DDBJ whole genome shotgun (WGS) entry which is preliminary data.</text>
</comment>
<dbReference type="SUPFAM" id="SSF161098">
    <property type="entry name" value="MetI-like"/>
    <property type="match status" value="1"/>
</dbReference>
<organism evidence="9 10">
    <name type="scientific">Lacrimispora algidixylanolytica</name>
    <dbReference type="NCBI Taxonomy" id="94868"/>
    <lineage>
        <taxon>Bacteria</taxon>
        <taxon>Bacillati</taxon>
        <taxon>Bacillota</taxon>
        <taxon>Clostridia</taxon>
        <taxon>Lachnospirales</taxon>
        <taxon>Lachnospiraceae</taxon>
        <taxon>Lacrimispora</taxon>
    </lineage>
</organism>
<evidence type="ECO:0000256" key="7">
    <source>
        <dbReference type="RuleBase" id="RU363032"/>
    </source>
</evidence>
<dbReference type="GO" id="GO:0055085">
    <property type="term" value="P:transmembrane transport"/>
    <property type="evidence" value="ECO:0007669"/>
    <property type="project" value="InterPro"/>
</dbReference>
<keyword evidence="10" id="KW-1185">Reference proteome</keyword>
<dbReference type="AlphaFoldDB" id="A0A419T964"/>
<feature type="domain" description="ABC transmembrane type-1" evidence="8">
    <location>
        <begin position="72"/>
        <end position="261"/>
    </location>
</feature>